<organism evidence="2 3">
    <name type="scientific">Paraburkholderia sejongensis</name>
    <dbReference type="NCBI Taxonomy" id="2886946"/>
    <lineage>
        <taxon>Bacteria</taxon>
        <taxon>Pseudomonadati</taxon>
        <taxon>Pseudomonadota</taxon>
        <taxon>Betaproteobacteria</taxon>
        <taxon>Burkholderiales</taxon>
        <taxon>Burkholderiaceae</taxon>
        <taxon>Paraburkholderia</taxon>
    </lineage>
</organism>
<keyword evidence="3" id="KW-1185">Reference proteome</keyword>
<dbReference type="InterPro" id="IPR005532">
    <property type="entry name" value="SUMF_dom"/>
</dbReference>
<dbReference type="SUPFAM" id="SSF56436">
    <property type="entry name" value="C-type lectin-like"/>
    <property type="match status" value="1"/>
</dbReference>
<dbReference type="Gene3D" id="3.90.1580.10">
    <property type="entry name" value="paralog of FGE (formylglycine-generating enzyme)"/>
    <property type="match status" value="1"/>
</dbReference>
<name>A0ABS8JRS7_9BURK</name>
<evidence type="ECO:0000259" key="1">
    <source>
        <dbReference type="Pfam" id="PF03781"/>
    </source>
</evidence>
<feature type="domain" description="Sulfatase-modifying factor enzyme-like" evidence="1">
    <location>
        <begin position="2"/>
        <end position="51"/>
    </location>
</feature>
<dbReference type="Proteomes" id="UP001431019">
    <property type="component" value="Unassembled WGS sequence"/>
</dbReference>
<dbReference type="Pfam" id="PF03781">
    <property type="entry name" value="FGE-sulfatase"/>
    <property type="match status" value="1"/>
</dbReference>
<comment type="caution">
    <text evidence="2">The sequence shown here is derived from an EMBL/GenBank/DDBJ whole genome shotgun (WGS) entry which is preliminary data.</text>
</comment>
<evidence type="ECO:0000313" key="3">
    <source>
        <dbReference type="Proteomes" id="UP001431019"/>
    </source>
</evidence>
<protein>
    <submittedName>
        <fullName evidence="2">SUMF1/EgtB/PvdO family nonheme iron enzyme</fullName>
    </submittedName>
</protein>
<dbReference type="EMBL" id="JAJITD010000003">
    <property type="protein sequence ID" value="MCC8392428.1"/>
    <property type="molecule type" value="Genomic_DNA"/>
</dbReference>
<sequence>MDGNVHDAASCTRRVIRGGSWSNVPSFVRAASRAAVPVGVRRGYFGFRVVREMPAADGGKVANVQ</sequence>
<accession>A0ABS8JRS7</accession>
<proteinExistence type="predicted"/>
<reference evidence="2 3" key="1">
    <citation type="submission" date="2021-11" db="EMBL/GenBank/DDBJ databases">
        <authorList>
            <person name="Oh E.-T."/>
            <person name="Kim S.-B."/>
        </authorList>
    </citation>
    <scope>NUCLEOTIDE SEQUENCE [LARGE SCALE GENOMIC DNA]</scope>
    <source>
        <strain evidence="2 3">MMS20-SJTR3</strain>
    </source>
</reference>
<gene>
    <name evidence="2" type="ORF">LJ656_07485</name>
</gene>
<evidence type="ECO:0000313" key="2">
    <source>
        <dbReference type="EMBL" id="MCC8392428.1"/>
    </source>
</evidence>
<dbReference type="InterPro" id="IPR042095">
    <property type="entry name" value="SUMF_sf"/>
</dbReference>
<dbReference type="InterPro" id="IPR016187">
    <property type="entry name" value="CTDL_fold"/>
</dbReference>